<name>A0A8S5UH55_9CAUD</name>
<keyword evidence="1" id="KW-0812">Transmembrane</keyword>
<dbReference type="EMBL" id="BK016087">
    <property type="protein sequence ID" value="DAF93815.1"/>
    <property type="molecule type" value="Genomic_DNA"/>
</dbReference>
<evidence type="ECO:0000256" key="1">
    <source>
        <dbReference type="SAM" id="Phobius"/>
    </source>
</evidence>
<organism evidence="2">
    <name type="scientific">Siphoviridae sp. ct0eR1</name>
    <dbReference type="NCBI Taxonomy" id="2825297"/>
    <lineage>
        <taxon>Viruses</taxon>
        <taxon>Duplodnaviria</taxon>
        <taxon>Heunggongvirae</taxon>
        <taxon>Uroviricota</taxon>
        <taxon>Caudoviricetes</taxon>
    </lineage>
</organism>
<feature type="transmembrane region" description="Helical" evidence="1">
    <location>
        <begin position="17"/>
        <end position="40"/>
    </location>
</feature>
<accession>A0A8S5UH55</accession>
<reference evidence="2" key="1">
    <citation type="journal article" date="2021" name="Proc. Natl. Acad. Sci. U.S.A.">
        <title>A Catalog of Tens of Thousands of Viruses from Human Metagenomes Reveals Hidden Associations with Chronic Diseases.</title>
        <authorList>
            <person name="Tisza M.J."/>
            <person name="Buck C.B."/>
        </authorList>
    </citation>
    <scope>NUCLEOTIDE SEQUENCE</scope>
    <source>
        <strain evidence="2">Ct0eR1</strain>
    </source>
</reference>
<protein>
    <submittedName>
        <fullName evidence="2">Uncharacterized protein</fullName>
    </submittedName>
</protein>
<sequence length="70" mass="8262">MRAQPCEHARYPRTPCVPLLFCLLFFLFLDLLPRPLFLLLEWRWVFHHVSECSVGMTATGSLSRSSSFFW</sequence>
<keyword evidence="1" id="KW-1133">Transmembrane helix</keyword>
<evidence type="ECO:0000313" key="2">
    <source>
        <dbReference type="EMBL" id="DAF93815.1"/>
    </source>
</evidence>
<proteinExistence type="predicted"/>
<keyword evidence="1" id="KW-0472">Membrane</keyword>